<evidence type="ECO:0000256" key="5">
    <source>
        <dbReference type="ARBA" id="ARBA00048954"/>
    </source>
</evidence>
<comment type="cofactor">
    <cofactor evidence="1 6">
        <name>Mg(2+)</name>
        <dbReference type="ChEBI" id="CHEBI:18420"/>
    </cofactor>
</comment>
<evidence type="ECO:0000256" key="2">
    <source>
        <dbReference type="ARBA" id="ARBA00009781"/>
    </source>
</evidence>
<feature type="region of interest" description="Disordered" evidence="7">
    <location>
        <begin position="598"/>
        <end position="620"/>
    </location>
</feature>
<evidence type="ECO:0000259" key="8">
    <source>
        <dbReference type="SMART" id="SM00382"/>
    </source>
</evidence>
<dbReference type="Proteomes" id="UP001430356">
    <property type="component" value="Unassembled WGS sequence"/>
</dbReference>
<feature type="region of interest" description="Disordered" evidence="7">
    <location>
        <begin position="216"/>
        <end position="243"/>
    </location>
</feature>
<dbReference type="GO" id="GO:0006281">
    <property type="term" value="P:DNA repair"/>
    <property type="evidence" value="ECO:0007669"/>
    <property type="project" value="UniProtKB-KW"/>
</dbReference>
<feature type="compositionally biased region" description="Basic residues" evidence="7">
    <location>
        <begin position="172"/>
        <end position="192"/>
    </location>
</feature>
<dbReference type="EC" id="5.6.2.3" evidence="6"/>
<evidence type="ECO:0000256" key="6">
    <source>
        <dbReference type="RuleBase" id="RU363044"/>
    </source>
</evidence>
<dbReference type="SMART" id="SM00382">
    <property type="entry name" value="AAA"/>
    <property type="match status" value="1"/>
</dbReference>
<gene>
    <name evidence="9" type="ORF">NESM_000804000</name>
</gene>
<evidence type="ECO:0000256" key="1">
    <source>
        <dbReference type="ARBA" id="ARBA00001946"/>
    </source>
</evidence>
<evidence type="ECO:0000313" key="10">
    <source>
        <dbReference type="Proteomes" id="UP001430356"/>
    </source>
</evidence>
<dbReference type="Gene3D" id="3.40.50.300">
    <property type="entry name" value="P-loop containing nucleotide triphosphate hydrolases"/>
    <property type="match status" value="3"/>
</dbReference>
<feature type="region of interest" description="Disordered" evidence="7">
    <location>
        <begin position="272"/>
        <end position="295"/>
    </location>
</feature>
<dbReference type="GO" id="GO:0043139">
    <property type="term" value="F:5'-3' DNA helicase activity"/>
    <property type="evidence" value="ECO:0007669"/>
    <property type="project" value="UniProtKB-EC"/>
</dbReference>
<dbReference type="InterPro" id="IPR051055">
    <property type="entry name" value="PIF1_helicase"/>
</dbReference>
<keyword evidence="10" id="KW-1185">Reference proteome</keyword>
<feature type="region of interest" description="Disordered" evidence="7">
    <location>
        <begin position="147"/>
        <end position="202"/>
    </location>
</feature>
<name>A0AAW0EYS8_9TRYP</name>
<feature type="domain" description="AAA+ ATPase" evidence="8">
    <location>
        <begin position="324"/>
        <end position="575"/>
    </location>
</feature>
<dbReference type="GO" id="GO:0005524">
    <property type="term" value="F:ATP binding"/>
    <property type="evidence" value="ECO:0007669"/>
    <property type="project" value="UniProtKB-KW"/>
</dbReference>
<organism evidence="9 10">
    <name type="scientific">Novymonas esmeraldas</name>
    <dbReference type="NCBI Taxonomy" id="1808958"/>
    <lineage>
        <taxon>Eukaryota</taxon>
        <taxon>Discoba</taxon>
        <taxon>Euglenozoa</taxon>
        <taxon>Kinetoplastea</taxon>
        <taxon>Metakinetoplastina</taxon>
        <taxon>Trypanosomatida</taxon>
        <taxon>Trypanosomatidae</taxon>
        <taxon>Novymonas</taxon>
    </lineage>
</organism>
<dbReference type="AlphaFoldDB" id="A0AAW0EYS8"/>
<dbReference type="Pfam" id="PF05970">
    <property type="entry name" value="PIF1"/>
    <property type="match status" value="1"/>
</dbReference>
<dbReference type="GO" id="GO:0006310">
    <property type="term" value="P:DNA recombination"/>
    <property type="evidence" value="ECO:0007669"/>
    <property type="project" value="UniProtKB-KW"/>
</dbReference>
<dbReference type="InterPro" id="IPR003593">
    <property type="entry name" value="AAA+_ATPase"/>
</dbReference>
<feature type="region of interest" description="Disordered" evidence="7">
    <location>
        <begin position="387"/>
        <end position="440"/>
    </location>
</feature>
<evidence type="ECO:0000256" key="7">
    <source>
        <dbReference type="SAM" id="MobiDB-lite"/>
    </source>
</evidence>
<keyword evidence="6" id="KW-0347">Helicase</keyword>
<keyword evidence="6" id="KW-0067">ATP-binding</keyword>
<dbReference type="PANTHER" id="PTHR47642:SF5">
    <property type="entry name" value="ATP-DEPENDENT DNA HELICASE"/>
    <property type="match status" value="1"/>
</dbReference>
<accession>A0AAW0EYS8</accession>
<dbReference type="CDD" id="cd18809">
    <property type="entry name" value="SF1_C_RecD"/>
    <property type="match status" value="1"/>
</dbReference>
<feature type="compositionally biased region" description="Basic and acidic residues" evidence="7">
    <location>
        <begin position="387"/>
        <end position="404"/>
    </location>
</feature>
<feature type="region of interest" description="Disordered" evidence="7">
    <location>
        <begin position="1062"/>
        <end position="1087"/>
    </location>
</feature>
<sequence length="1167" mass="122978">MRYVRVYGDGVRIAAGSRWLCSSASEVWRGGHRTTLVYQHSSQPLQGESACEPHSPATSPGVVGGRHSAVVTGSFAAAPTSRVIGGVHQRCCLTPAAWPSALYWQRCAIAAVASRRKAPLTRRGGQETHKGEATAAVVARHGAAALRRKRAAPPTAAIAKGAARTRVGVPASKKKRRSPAALSRRRVGRRSPAHVDPHGDSSDYVGLFDLVAQAGAATPSAHADPSPPGTTSAEGAHGQPCRRRHGVHVVPPVQSGASGTCLDEGDCTTPAAALSDSSPRGRAGGASDSCIGDGVQQHPRWPITSPPPAALDTIQSRAVEWALRGHNLFVTGGAGTGKSHTLRAIVAALRQREAEEMRETLRAVAAAQAPAGHAAQAAEASLAADIEKVEKSSPVESPAHRTRGESQQNAGTQPHAHAPRHTQAPCSTSSSSPSPSAQHRSNVFVTATTGLAAVQLHGMTINTFAGIGIGRGTPEELYRRVQRSSPAAKRWRTCRVLLIDEVSMLDASLFQMLDYIARRVRRRASVPFGGVQVILCGDFFQLPPIQQRNGPPLKSSAAAPPQARPCTSAPLGAFTIANIEHYLSARFGANSMAAAATETSASPSSHSLPSQDCATGAPEAHPEENLTHAASCAFCFQTAAWQDLRLCAVVLEHPHRQATDLNFRDILNEVRRGALSPSACRALETRCVHPTDGAPPAAGASAPREAPAAAAAAEGAVAATATRATACGSLVAAGVRLCATNSEVDARNAFFFAQLSPRHPPQRGSGDAAATPGGAASESAPLHVYRACDSTTVERSSVSEATPSNISATLNETQLLPEVALKVGTRVMLLGNVAPNHRLVNGVVGVVTGFLHPLELIVLTDYVALRIIESRGSTAKGSDDAPHPPWVQKLLDRSGFHRAEDVLACVDTFQGLDAGALWWRMRRQLRRQKDGHHDCRPTAGARQPTTAASLEPRRIPYESFFPPMHYAYLRRLVGTPAAQQPHAQASAAHGRHRLPMLRCLLDLTAAELTEERLPVVRFEMATAASAATPGASDSGASLSRGSRGSARVVFAIVSAIKQDVWGSSSTTSGDSNGMVEDNGKRRDHGVASRTQLPLRHAWALTVHKSQGLTLQPVQVDMANMRTPGQAYVALSRATSLGELTILNFDPTVVTASAVVQSFYQTLQNDLA</sequence>
<feature type="compositionally biased region" description="Low complexity" evidence="7">
    <location>
        <begin position="425"/>
        <end position="436"/>
    </location>
</feature>
<comment type="catalytic activity">
    <reaction evidence="5 6">
        <text>ATP + H2O = ADP + phosphate + H(+)</text>
        <dbReference type="Rhea" id="RHEA:13065"/>
        <dbReference type="ChEBI" id="CHEBI:15377"/>
        <dbReference type="ChEBI" id="CHEBI:15378"/>
        <dbReference type="ChEBI" id="CHEBI:30616"/>
        <dbReference type="ChEBI" id="CHEBI:43474"/>
        <dbReference type="ChEBI" id="CHEBI:456216"/>
        <dbReference type="EC" id="5.6.2.3"/>
    </reaction>
</comment>
<dbReference type="GO" id="GO:0016787">
    <property type="term" value="F:hydrolase activity"/>
    <property type="evidence" value="ECO:0007669"/>
    <property type="project" value="UniProtKB-KW"/>
</dbReference>
<comment type="caution">
    <text evidence="9">The sequence shown here is derived from an EMBL/GenBank/DDBJ whole genome shotgun (WGS) entry which is preliminary data.</text>
</comment>
<comment type="similarity">
    <text evidence="2">Belongs to the helicase family. PIF1 subfamily.</text>
</comment>
<feature type="compositionally biased region" description="Low complexity" evidence="7">
    <location>
        <begin position="1062"/>
        <end position="1071"/>
    </location>
</feature>
<feature type="compositionally biased region" description="Low complexity" evidence="7">
    <location>
        <begin position="598"/>
        <end position="610"/>
    </location>
</feature>
<feature type="compositionally biased region" description="Basic and acidic residues" evidence="7">
    <location>
        <begin position="1077"/>
        <end position="1086"/>
    </location>
</feature>
<dbReference type="InterPro" id="IPR027417">
    <property type="entry name" value="P-loop_NTPase"/>
</dbReference>
<keyword evidence="6" id="KW-0227">DNA damage</keyword>
<keyword evidence="6" id="KW-0378">Hydrolase</keyword>
<dbReference type="GO" id="GO:0000723">
    <property type="term" value="P:telomere maintenance"/>
    <property type="evidence" value="ECO:0007669"/>
    <property type="project" value="InterPro"/>
</dbReference>
<feature type="region of interest" description="Disordered" evidence="7">
    <location>
        <begin position="757"/>
        <end position="776"/>
    </location>
</feature>
<comment type="subunit">
    <text evidence="3">Monomer.</text>
</comment>
<keyword evidence="6" id="KW-0234">DNA repair</keyword>
<dbReference type="InterPro" id="IPR010285">
    <property type="entry name" value="DNA_helicase_pif1-like_DEAD"/>
</dbReference>
<dbReference type="PANTHER" id="PTHR47642">
    <property type="entry name" value="ATP-DEPENDENT DNA HELICASE"/>
    <property type="match status" value="1"/>
</dbReference>
<proteinExistence type="inferred from homology"/>
<keyword evidence="4 6" id="KW-0233">DNA recombination</keyword>
<evidence type="ECO:0000313" key="9">
    <source>
        <dbReference type="EMBL" id="KAK7198439.1"/>
    </source>
</evidence>
<reference evidence="9 10" key="1">
    <citation type="journal article" date="2021" name="MBio">
        <title>A New Model Trypanosomatid, Novymonas esmeraldas: Genomic Perception of Its 'Candidatus Pandoraea novymonadis' Endosymbiont.</title>
        <authorList>
            <person name="Zakharova A."/>
            <person name="Saura A."/>
            <person name="Butenko A."/>
            <person name="Podesvova L."/>
            <person name="Warmusova S."/>
            <person name="Kostygov A.Y."/>
            <person name="Nenarokova A."/>
            <person name="Lukes J."/>
            <person name="Opperdoes F.R."/>
            <person name="Yurchenko V."/>
        </authorList>
    </citation>
    <scope>NUCLEOTIDE SEQUENCE [LARGE SCALE GENOMIC DNA]</scope>
    <source>
        <strain evidence="9 10">E262AT.01</strain>
    </source>
</reference>
<keyword evidence="6" id="KW-0547">Nucleotide-binding</keyword>
<dbReference type="EMBL" id="JAECZO010000151">
    <property type="protein sequence ID" value="KAK7198439.1"/>
    <property type="molecule type" value="Genomic_DNA"/>
</dbReference>
<evidence type="ECO:0000256" key="3">
    <source>
        <dbReference type="ARBA" id="ARBA00011245"/>
    </source>
</evidence>
<dbReference type="SUPFAM" id="SSF52540">
    <property type="entry name" value="P-loop containing nucleoside triphosphate hydrolases"/>
    <property type="match status" value="2"/>
</dbReference>
<evidence type="ECO:0000256" key="4">
    <source>
        <dbReference type="ARBA" id="ARBA00023172"/>
    </source>
</evidence>
<feature type="compositionally biased region" description="Low complexity" evidence="7">
    <location>
        <begin position="152"/>
        <end position="166"/>
    </location>
</feature>
<protein>
    <recommendedName>
        <fullName evidence="6">ATP-dependent DNA helicase</fullName>
        <ecNumber evidence="6">5.6.2.3</ecNumber>
    </recommendedName>
</protein>